<dbReference type="OrthoDB" id="9768393at2"/>
<evidence type="ECO:0000256" key="2">
    <source>
        <dbReference type="ARBA" id="ARBA00022475"/>
    </source>
</evidence>
<dbReference type="AlphaFoldDB" id="E0TGS4"/>
<evidence type="ECO:0000313" key="10">
    <source>
        <dbReference type="EMBL" id="ADM10683.1"/>
    </source>
</evidence>
<evidence type="ECO:0000256" key="1">
    <source>
        <dbReference type="ARBA" id="ARBA00004401"/>
    </source>
</evidence>
<dbReference type="InterPro" id="IPR000297">
    <property type="entry name" value="PPIase_PpiC"/>
</dbReference>
<evidence type="ECO:0000256" key="3">
    <source>
        <dbReference type="ARBA" id="ARBA00022692"/>
    </source>
</evidence>
<feature type="domain" description="PpiC" evidence="9">
    <location>
        <begin position="243"/>
        <end position="361"/>
    </location>
</feature>
<dbReference type="PANTHER" id="PTHR47529">
    <property type="entry name" value="PEPTIDYL-PROLYL CIS-TRANS ISOMERASE D"/>
    <property type="match status" value="1"/>
</dbReference>
<evidence type="ECO:0000256" key="7">
    <source>
        <dbReference type="ARBA" id="ARBA00038408"/>
    </source>
</evidence>
<reference evidence="11" key="1">
    <citation type="submission" date="2010-08" db="EMBL/GenBank/DDBJ databases">
        <title>Genome sequence of Parvularcula bermudensis HTCC2503.</title>
        <authorList>
            <person name="Kang D.-M."/>
            <person name="Oh H.-M."/>
            <person name="Cho J.-C."/>
        </authorList>
    </citation>
    <scope>NUCLEOTIDE SEQUENCE [LARGE SCALE GENOMIC DNA]</scope>
    <source>
        <strain evidence="11">ATCC BAA-594 / HTCC2503 / KCTC 12087</strain>
    </source>
</reference>
<evidence type="ECO:0000256" key="4">
    <source>
        <dbReference type="ARBA" id="ARBA00022989"/>
    </source>
</evidence>
<dbReference type="STRING" id="314260.PB2503_13229"/>
<keyword evidence="2" id="KW-1003">Cell membrane</keyword>
<keyword evidence="4 8" id="KW-1133">Transmembrane helix</keyword>
<dbReference type="Pfam" id="PF13624">
    <property type="entry name" value="SurA_N_3"/>
    <property type="match status" value="1"/>
</dbReference>
<organism evidence="10 11">
    <name type="scientific">Parvularcula bermudensis (strain ATCC BAA-594 / HTCC2503 / KCTC 12087)</name>
    <dbReference type="NCBI Taxonomy" id="314260"/>
    <lineage>
        <taxon>Bacteria</taxon>
        <taxon>Pseudomonadati</taxon>
        <taxon>Pseudomonadota</taxon>
        <taxon>Alphaproteobacteria</taxon>
        <taxon>Parvularculales</taxon>
        <taxon>Parvularculaceae</taxon>
        <taxon>Parvularcula</taxon>
    </lineage>
</organism>
<dbReference type="GO" id="GO:0005886">
    <property type="term" value="C:plasma membrane"/>
    <property type="evidence" value="ECO:0007669"/>
    <property type="project" value="UniProtKB-SubCell"/>
</dbReference>
<dbReference type="eggNOG" id="COG0760">
    <property type="taxonomic scope" value="Bacteria"/>
</dbReference>
<dbReference type="KEGG" id="pbr:PB2503_13229"/>
<reference evidence="10 11" key="2">
    <citation type="journal article" date="2011" name="J. Bacteriol.">
        <title>Complete genome sequence of strain HTCC2503T of Parvularcula bermudensis, the type species of the order "Parvularculales" in the class Alphaproteobacteria.</title>
        <authorList>
            <person name="Oh H.M."/>
            <person name="Kang I."/>
            <person name="Vergin K.L."/>
            <person name="Kang D."/>
            <person name="Rhee K.H."/>
            <person name="Giovannoni S.J."/>
            <person name="Cho J.C."/>
        </authorList>
    </citation>
    <scope>NUCLEOTIDE SEQUENCE [LARGE SCALE GENOMIC DNA]</scope>
    <source>
        <strain evidence="11">ATCC BAA-594 / HTCC2503 / KCTC 12087</strain>
    </source>
</reference>
<keyword evidence="5 8" id="KW-0472">Membrane</keyword>
<dbReference type="RefSeq" id="WP_013301657.1">
    <property type="nucleotide sequence ID" value="NC_014414.1"/>
</dbReference>
<gene>
    <name evidence="10" type="ordered locus">PB2503_13229</name>
</gene>
<dbReference type="SUPFAM" id="SSF109998">
    <property type="entry name" value="Triger factor/SurA peptide-binding domain-like"/>
    <property type="match status" value="1"/>
</dbReference>
<dbReference type="Proteomes" id="UP000001302">
    <property type="component" value="Chromosome"/>
</dbReference>
<feature type="transmembrane region" description="Helical" evidence="8">
    <location>
        <begin position="12"/>
        <end position="33"/>
    </location>
</feature>
<keyword evidence="11" id="KW-1185">Reference proteome</keyword>
<comment type="subcellular location">
    <subcellularLocation>
        <location evidence="1">Cell membrane</location>
        <topology evidence="1">Single-pass type II membrane protein</topology>
    </subcellularLocation>
</comment>
<dbReference type="GO" id="GO:0003755">
    <property type="term" value="F:peptidyl-prolyl cis-trans isomerase activity"/>
    <property type="evidence" value="ECO:0007669"/>
    <property type="project" value="InterPro"/>
</dbReference>
<evidence type="ECO:0000256" key="6">
    <source>
        <dbReference type="ARBA" id="ARBA00023186"/>
    </source>
</evidence>
<dbReference type="HOGENOM" id="CLU_023843_2_1_5"/>
<accession>E0TGS4</accession>
<dbReference type="InterPro" id="IPR052029">
    <property type="entry name" value="PpiD_chaperone"/>
</dbReference>
<dbReference type="PANTHER" id="PTHR47529:SF1">
    <property type="entry name" value="PERIPLASMIC CHAPERONE PPID"/>
    <property type="match status" value="1"/>
</dbReference>
<proteinExistence type="inferred from homology"/>
<dbReference type="InterPro" id="IPR027304">
    <property type="entry name" value="Trigger_fact/SurA_dom_sf"/>
</dbReference>
<evidence type="ECO:0000256" key="8">
    <source>
        <dbReference type="SAM" id="Phobius"/>
    </source>
</evidence>
<dbReference type="Pfam" id="PF13145">
    <property type="entry name" value="Rotamase_2"/>
    <property type="match status" value="1"/>
</dbReference>
<sequence length="616" mass="65684">MLTTFRKATKGVGAWVVLGLAILAFAFVGVPTLSGSGGQEAIRVGGTVFEVAAVEEEFSRRFQRQQRGENAPASREEAVAAGLLDQVVRDYGLRALILEEADTLGLAVSPEMLTTYLRAQPAFLDEDGEFDSNRFNRVLAANQLSLTELRDRLSLELIEGQLNRAVATGVGAPAILAQSLALRQGEERDVSLVTFSAPEIAAPSEENLRQYYEERQGRYRTGEARGFTYLLLTDDTIGAEIAISDEDVRQLYDARVGSLGTPEIRSLTQAQFRDASAARDALAAIEAGAAFNDAVEAAGGTLATLDGVTESAIADQAVAEAAFAAASPAILGPIDGIFGTVLVNLTQIVPATTPSFEEVREDLEAALRQEDLGQRIDDIYTEIQFAGDDGTPLAEAAQGLDLSAVTISPKPLAALQDDDRLPPALLAAVFTTAPGAYFEEVRLPEGGVAFFELGEIVPSSVQPFEAVEEEVATDWRTDQRIEALRGVREAVMSAIADGQSFADAVAAEGETVSTRTLSANVLNDDLPPALVEAIFSRPIGEVLDALGSDRTDLTLAKVEDVRFIAPSTAPSLAQLRQTLSRDIATDLFEAYLLSAEQDYGIRVNDGLLAERFGTAP</sequence>
<name>E0TGS4_PARBH</name>
<keyword evidence="6" id="KW-0143">Chaperone</keyword>
<evidence type="ECO:0000259" key="9">
    <source>
        <dbReference type="Pfam" id="PF13145"/>
    </source>
</evidence>
<keyword evidence="3 8" id="KW-0812">Transmembrane</keyword>
<dbReference type="EMBL" id="CP002156">
    <property type="protein sequence ID" value="ADM10683.1"/>
    <property type="molecule type" value="Genomic_DNA"/>
</dbReference>
<comment type="similarity">
    <text evidence="7">Belongs to the PpiD chaperone family.</text>
</comment>
<evidence type="ECO:0000256" key="5">
    <source>
        <dbReference type="ARBA" id="ARBA00023136"/>
    </source>
</evidence>
<protein>
    <submittedName>
        <fullName evidence="10">Putative peptidyl-prolyl cis-trans isomerse D</fullName>
    </submittedName>
</protein>
<evidence type="ECO:0000313" key="11">
    <source>
        <dbReference type="Proteomes" id="UP000001302"/>
    </source>
</evidence>